<keyword evidence="8" id="KW-1185">Reference proteome</keyword>
<comment type="similarity">
    <text evidence="2">Belongs to the disease resistance NB-LRR family.</text>
</comment>
<dbReference type="OMA" id="CATTHIH"/>
<dbReference type="PANTHER" id="PTHR36766:SF30">
    <property type="entry name" value="TIR-NBS TYPE DISEASE RESISTANCE PROTEIN-RELATED"/>
    <property type="match status" value="1"/>
</dbReference>
<dbReference type="InterPro" id="IPR002182">
    <property type="entry name" value="NB-ARC"/>
</dbReference>
<evidence type="ECO:0000256" key="1">
    <source>
        <dbReference type="ARBA" id="ARBA00004370"/>
    </source>
</evidence>
<reference evidence="7 8" key="1">
    <citation type="journal article" date="2021" name="Nat. Plants">
        <title>The Taxus genome provides insights into paclitaxel biosynthesis.</title>
        <authorList>
            <person name="Xiong X."/>
            <person name="Gou J."/>
            <person name="Liao Q."/>
            <person name="Li Y."/>
            <person name="Zhou Q."/>
            <person name="Bi G."/>
            <person name="Li C."/>
            <person name="Du R."/>
            <person name="Wang X."/>
            <person name="Sun T."/>
            <person name="Guo L."/>
            <person name="Liang H."/>
            <person name="Lu P."/>
            <person name="Wu Y."/>
            <person name="Zhang Z."/>
            <person name="Ro D.K."/>
            <person name="Shang Y."/>
            <person name="Huang S."/>
            <person name="Yan J."/>
        </authorList>
    </citation>
    <scope>NUCLEOTIDE SEQUENCE [LARGE SCALE GENOMIC DNA]</scope>
    <source>
        <strain evidence="7">Ta-2019</strain>
    </source>
</reference>
<dbReference type="InterPro" id="IPR036388">
    <property type="entry name" value="WH-like_DNA-bd_sf"/>
</dbReference>
<evidence type="ECO:0000313" key="8">
    <source>
        <dbReference type="Proteomes" id="UP000824469"/>
    </source>
</evidence>
<organism evidence="7 8">
    <name type="scientific">Taxus chinensis</name>
    <name type="common">Chinese yew</name>
    <name type="synonym">Taxus wallichiana var. chinensis</name>
    <dbReference type="NCBI Taxonomy" id="29808"/>
    <lineage>
        <taxon>Eukaryota</taxon>
        <taxon>Viridiplantae</taxon>
        <taxon>Streptophyta</taxon>
        <taxon>Embryophyta</taxon>
        <taxon>Tracheophyta</taxon>
        <taxon>Spermatophyta</taxon>
        <taxon>Pinopsida</taxon>
        <taxon>Pinidae</taxon>
        <taxon>Conifers II</taxon>
        <taxon>Cupressales</taxon>
        <taxon>Taxaceae</taxon>
        <taxon>Taxus</taxon>
    </lineage>
</organism>
<evidence type="ECO:0000256" key="3">
    <source>
        <dbReference type="ARBA" id="ARBA00022737"/>
    </source>
</evidence>
<name>A0AA38LC15_TAXCH</name>
<dbReference type="Pfam" id="PF00931">
    <property type="entry name" value="NB-ARC"/>
    <property type="match status" value="1"/>
</dbReference>
<comment type="subcellular location">
    <subcellularLocation>
        <location evidence="1">Membrane</location>
    </subcellularLocation>
</comment>
<feature type="domain" description="RPW8" evidence="6">
    <location>
        <begin position="4"/>
        <end position="114"/>
    </location>
</feature>
<dbReference type="GO" id="GO:0043531">
    <property type="term" value="F:ADP binding"/>
    <property type="evidence" value="ECO:0007669"/>
    <property type="project" value="InterPro"/>
</dbReference>
<keyword evidence="3" id="KW-0677">Repeat</keyword>
<dbReference type="InterPro" id="IPR008808">
    <property type="entry name" value="Powdery_mildew-R_dom"/>
</dbReference>
<sequence length="479" mass="54190">MERFNCKALCARIAATLKSITPAINQLYAFDLQLPKEQQNPIFHQFYDTIIRGTELVKKCEKTSAFNLFLNFRYALQFLKLENEINGFMASIPAHVLLDARKIMAELKDFYQELQPPDISSLLNDTIYKQVSMLTNDACWNTMMLQQMGLDDLCGSSDMEEDSTYSFQNVLPAKSEFYVGLEKSIRDLKEVLFQSEVSVVGVQCMGGGGKTTLALALCDDPQIKGYFENVVFITVSESPNLKGILETMWDKIVGRKRPEFQNVEDAYLLLQQQIVKQPMRTLLILDDVWSRANLEKLLFEGPVYKTLITTRDSSTIPRNPSVRLYQLSLLGQEDALSLFCFWAFGQTSIPAAADANLVKEVHAECRGLPLALKVIGSSLHGEPLVVWESAKNKLSKGESISDYHKDGLFRCLETSIDFLDDVARECFLDLGAFPEDRKICADALLHIWVYVRKLDWQDAFVILLELASRNLLNLISNPG</sequence>
<evidence type="ECO:0000313" key="7">
    <source>
        <dbReference type="EMBL" id="KAH9319578.1"/>
    </source>
</evidence>
<dbReference type="Gene3D" id="1.10.10.10">
    <property type="entry name" value="Winged helix-like DNA-binding domain superfamily/Winged helix DNA-binding domain"/>
    <property type="match status" value="1"/>
</dbReference>
<feature type="non-terminal residue" evidence="7">
    <location>
        <position position="1"/>
    </location>
</feature>
<feature type="domain" description="NB-ARC" evidence="5">
    <location>
        <begin position="182"/>
        <end position="345"/>
    </location>
</feature>
<comment type="caution">
    <text evidence="7">The sequence shown here is derived from an EMBL/GenBank/DDBJ whole genome shotgun (WGS) entry which is preliminary data.</text>
</comment>
<dbReference type="Proteomes" id="UP000824469">
    <property type="component" value="Unassembled WGS sequence"/>
</dbReference>
<dbReference type="EMBL" id="JAHRHJ020000004">
    <property type="protein sequence ID" value="KAH9319578.1"/>
    <property type="molecule type" value="Genomic_DNA"/>
</dbReference>
<keyword evidence="4" id="KW-0472">Membrane</keyword>
<dbReference type="GO" id="GO:0016020">
    <property type="term" value="C:membrane"/>
    <property type="evidence" value="ECO:0007669"/>
    <property type="project" value="UniProtKB-SubCell"/>
</dbReference>
<evidence type="ECO:0000256" key="4">
    <source>
        <dbReference type="ARBA" id="ARBA00023136"/>
    </source>
</evidence>
<dbReference type="InterPro" id="IPR018000">
    <property type="entry name" value="Neurotransmitter_ion_chnl_CS"/>
</dbReference>
<proteinExistence type="inferred from homology"/>
<dbReference type="AlphaFoldDB" id="A0AA38LC15"/>
<dbReference type="PRINTS" id="PR00364">
    <property type="entry name" value="DISEASERSIST"/>
</dbReference>
<gene>
    <name evidence="7" type="ORF">KI387_021347</name>
</gene>
<evidence type="ECO:0000256" key="2">
    <source>
        <dbReference type="ARBA" id="ARBA00008894"/>
    </source>
</evidence>
<accession>A0AA38LC15</accession>
<dbReference type="Gene3D" id="1.10.8.430">
    <property type="entry name" value="Helical domain of apoptotic protease-activating factors"/>
    <property type="match status" value="1"/>
</dbReference>
<dbReference type="InterPro" id="IPR042197">
    <property type="entry name" value="Apaf_helical"/>
</dbReference>
<protein>
    <submittedName>
        <fullName evidence="7">Uncharacterized protein</fullName>
    </submittedName>
</protein>
<dbReference type="InterPro" id="IPR027417">
    <property type="entry name" value="P-loop_NTPase"/>
</dbReference>
<dbReference type="PROSITE" id="PS00236">
    <property type="entry name" value="NEUROTR_ION_CHANNEL"/>
    <property type="match status" value="1"/>
</dbReference>
<dbReference type="Pfam" id="PF05659">
    <property type="entry name" value="RPW8"/>
    <property type="match status" value="1"/>
</dbReference>
<dbReference type="Gene3D" id="3.40.50.300">
    <property type="entry name" value="P-loop containing nucleotide triphosphate hydrolases"/>
    <property type="match status" value="1"/>
</dbReference>
<evidence type="ECO:0000259" key="5">
    <source>
        <dbReference type="Pfam" id="PF00931"/>
    </source>
</evidence>
<dbReference type="PANTHER" id="PTHR36766">
    <property type="entry name" value="PLANT BROAD-SPECTRUM MILDEW RESISTANCE PROTEIN RPW8"/>
    <property type="match status" value="1"/>
</dbReference>
<dbReference type="SUPFAM" id="SSF52540">
    <property type="entry name" value="P-loop containing nucleoside triphosphate hydrolases"/>
    <property type="match status" value="1"/>
</dbReference>
<evidence type="ECO:0000259" key="6">
    <source>
        <dbReference type="Pfam" id="PF05659"/>
    </source>
</evidence>